<evidence type="ECO:0000256" key="1">
    <source>
        <dbReference type="ARBA" id="ARBA00009981"/>
    </source>
</evidence>
<sequence>MIKVSATKLRNHIFDYLDKAAEGETIIIERNNREVARLIPTQQTNWRAHMSSAPQLLVSPEQLIEPMPDIWEAYT</sequence>
<gene>
    <name evidence="3" type="ORF">ETSY1_30350</name>
</gene>
<dbReference type="SUPFAM" id="SSF143120">
    <property type="entry name" value="YefM-like"/>
    <property type="match status" value="1"/>
</dbReference>
<dbReference type="Gene3D" id="3.40.1620.10">
    <property type="entry name" value="YefM-like domain"/>
    <property type="match status" value="1"/>
</dbReference>
<comment type="function">
    <text evidence="2">Antitoxin component of a type II toxin-antitoxin (TA) system.</text>
</comment>
<dbReference type="Pfam" id="PF02604">
    <property type="entry name" value="PhdYeFM_antitox"/>
    <property type="match status" value="1"/>
</dbReference>
<dbReference type="HOGENOM" id="CLU_2664220_0_0_7"/>
<organism evidence="3 4">
    <name type="scientific">Entotheonella factor</name>
    <dbReference type="NCBI Taxonomy" id="1429438"/>
    <lineage>
        <taxon>Bacteria</taxon>
        <taxon>Pseudomonadati</taxon>
        <taxon>Nitrospinota/Tectimicrobiota group</taxon>
        <taxon>Candidatus Tectimicrobiota</taxon>
        <taxon>Candidatus Entotheonellia</taxon>
        <taxon>Candidatus Entotheonellales</taxon>
        <taxon>Candidatus Entotheonellaceae</taxon>
        <taxon>Candidatus Entotheonella</taxon>
    </lineage>
</organism>
<keyword evidence="4" id="KW-1185">Reference proteome</keyword>
<protein>
    <recommendedName>
        <fullName evidence="2">Antitoxin</fullName>
    </recommendedName>
</protein>
<comment type="similarity">
    <text evidence="1 2">Belongs to the phD/YefM antitoxin family.</text>
</comment>
<dbReference type="InterPro" id="IPR006442">
    <property type="entry name" value="Antitoxin_Phd/YefM"/>
</dbReference>
<dbReference type="AlphaFoldDB" id="W4LCR4"/>
<dbReference type="NCBIfam" id="TIGR01552">
    <property type="entry name" value="phd_fam"/>
    <property type="match status" value="1"/>
</dbReference>
<reference evidence="3 4" key="1">
    <citation type="journal article" date="2014" name="Nature">
        <title>An environmental bacterial taxon with a large and distinct metabolic repertoire.</title>
        <authorList>
            <person name="Wilson M.C."/>
            <person name="Mori T."/>
            <person name="Ruckert C."/>
            <person name="Uria A.R."/>
            <person name="Helf M.J."/>
            <person name="Takada K."/>
            <person name="Gernert C."/>
            <person name="Steffens U.A."/>
            <person name="Heycke N."/>
            <person name="Schmitt S."/>
            <person name="Rinke C."/>
            <person name="Helfrich E.J."/>
            <person name="Brachmann A.O."/>
            <person name="Gurgui C."/>
            <person name="Wakimoto T."/>
            <person name="Kracht M."/>
            <person name="Crusemann M."/>
            <person name="Hentschel U."/>
            <person name="Abe I."/>
            <person name="Matsunaga S."/>
            <person name="Kalinowski J."/>
            <person name="Takeyama H."/>
            <person name="Piel J."/>
        </authorList>
    </citation>
    <scope>NUCLEOTIDE SEQUENCE [LARGE SCALE GENOMIC DNA]</scope>
    <source>
        <strain evidence="4">TSY1</strain>
    </source>
</reference>
<name>W4LCR4_ENTF1</name>
<dbReference type="Proteomes" id="UP000019141">
    <property type="component" value="Unassembled WGS sequence"/>
</dbReference>
<evidence type="ECO:0000313" key="3">
    <source>
        <dbReference type="EMBL" id="ETW95510.1"/>
    </source>
</evidence>
<dbReference type="InterPro" id="IPR036165">
    <property type="entry name" value="YefM-like_sf"/>
</dbReference>
<evidence type="ECO:0000313" key="4">
    <source>
        <dbReference type="Proteomes" id="UP000019141"/>
    </source>
</evidence>
<evidence type="ECO:0000256" key="2">
    <source>
        <dbReference type="RuleBase" id="RU362080"/>
    </source>
</evidence>
<comment type="caution">
    <text evidence="3">The sequence shown here is derived from an EMBL/GenBank/DDBJ whole genome shotgun (WGS) entry which is preliminary data.</text>
</comment>
<accession>W4LCR4</accession>
<dbReference type="EMBL" id="AZHW01000908">
    <property type="protein sequence ID" value="ETW95510.1"/>
    <property type="molecule type" value="Genomic_DNA"/>
</dbReference>
<proteinExistence type="inferred from homology"/>